<reference evidence="3 4" key="1">
    <citation type="submission" date="2013-08" db="EMBL/GenBank/DDBJ databases">
        <title>Genome sequencing of Cellulomonas carbonis T26.</title>
        <authorList>
            <person name="Chen F."/>
            <person name="Li Y."/>
            <person name="Wang G."/>
        </authorList>
    </citation>
    <scope>NUCLEOTIDE SEQUENCE [LARGE SCALE GENOMIC DNA]</scope>
    <source>
        <strain evidence="3 4">T26</strain>
    </source>
</reference>
<evidence type="ECO:0000313" key="3">
    <source>
        <dbReference type="EMBL" id="KGM11542.1"/>
    </source>
</evidence>
<dbReference type="PANTHER" id="PTHR43003:SF6">
    <property type="entry name" value="DNA GLYCOSYLASE"/>
    <property type="match status" value="1"/>
</dbReference>
<dbReference type="GO" id="GO:0008725">
    <property type="term" value="F:DNA-3-methyladenine glycosylase activity"/>
    <property type="evidence" value="ECO:0007669"/>
    <property type="project" value="TreeGrafter"/>
</dbReference>
<protein>
    <submittedName>
        <fullName evidence="3">3-methyladenine DNA glycosylase</fullName>
    </submittedName>
</protein>
<keyword evidence="4" id="KW-1185">Reference proteome</keyword>
<dbReference type="GO" id="GO:0032993">
    <property type="term" value="C:protein-DNA complex"/>
    <property type="evidence" value="ECO:0007669"/>
    <property type="project" value="TreeGrafter"/>
</dbReference>
<keyword evidence="2" id="KW-0234">DNA repair</keyword>
<name>A0A0A0BV03_9CELL</name>
<evidence type="ECO:0000256" key="1">
    <source>
        <dbReference type="ARBA" id="ARBA00022763"/>
    </source>
</evidence>
<keyword evidence="1" id="KW-0227">DNA damage</keyword>
<evidence type="ECO:0000256" key="2">
    <source>
        <dbReference type="ARBA" id="ARBA00023204"/>
    </source>
</evidence>
<dbReference type="SUPFAM" id="SSF48150">
    <property type="entry name" value="DNA-glycosylase"/>
    <property type="match status" value="1"/>
</dbReference>
<dbReference type="GO" id="GO:0032131">
    <property type="term" value="F:alkylated DNA binding"/>
    <property type="evidence" value="ECO:0007669"/>
    <property type="project" value="TreeGrafter"/>
</dbReference>
<dbReference type="Proteomes" id="UP000029839">
    <property type="component" value="Unassembled WGS sequence"/>
</dbReference>
<dbReference type="GO" id="GO:0006307">
    <property type="term" value="P:DNA alkylation repair"/>
    <property type="evidence" value="ECO:0007669"/>
    <property type="project" value="TreeGrafter"/>
</dbReference>
<dbReference type="GO" id="GO:0005737">
    <property type="term" value="C:cytoplasm"/>
    <property type="evidence" value="ECO:0007669"/>
    <property type="project" value="TreeGrafter"/>
</dbReference>
<proteinExistence type="predicted"/>
<dbReference type="EMBL" id="AXCY01000019">
    <property type="protein sequence ID" value="KGM11542.1"/>
    <property type="molecule type" value="Genomic_DNA"/>
</dbReference>
<evidence type="ECO:0000313" key="4">
    <source>
        <dbReference type="Proteomes" id="UP000029839"/>
    </source>
</evidence>
<gene>
    <name evidence="3" type="ORF">N868_17285</name>
</gene>
<accession>A0A0A0BV03</accession>
<dbReference type="GO" id="GO:0006285">
    <property type="term" value="P:base-excision repair, AP site formation"/>
    <property type="evidence" value="ECO:0007669"/>
    <property type="project" value="TreeGrafter"/>
</dbReference>
<organism evidence="3 4">
    <name type="scientific">Cellulomonas carbonis T26</name>
    <dbReference type="NCBI Taxonomy" id="947969"/>
    <lineage>
        <taxon>Bacteria</taxon>
        <taxon>Bacillati</taxon>
        <taxon>Actinomycetota</taxon>
        <taxon>Actinomycetes</taxon>
        <taxon>Micrococcales</taxon>
        <taxon>Cellulomonadaceae</taxon>
        <taxon>Cellulomonas</taxon>
    </lineage>
</organism>
<comment type="caution">
    <text evidence="3">The sequence shown here is derived from an EMBL/GenBank/DDBJ whole genome shotgun (WGS) entry which is preliminary data.</text>
</comment>
<dbReference type="Gene3D" id="1.10.340.30">
    <property type="entry name" value="Hypothetical protein, domain 2"/>
    <property type="match status" value="1"/>
</dbReference>
<dbReference type="InterPro" id="IPR011257">
    <property type="entry name" value="DNA_glycosylase"/>
</dbReference>
<dbReference type="AlphaFoldDB" id="A0A0A0BV03"/>
<dbReference type="GO" id="GO:0043916">
    <property type="term" value="F:DNA-7-methylguanine glycosylase activity"/>
    <property type="evidence" value="ECO:0007669"/>
    <property type="project" value="TreeGrafter"/>
</dbReference>
<reference evidence="3 4" key="2">
    <citation type="journal article" date="2015" name="Stand. Genomic Sci.">
        <title>Draft genome sequence of Cellulomonas carbonis T26(T) and comparative analysis of six Cellulomonas genomes.</title>
        <authorList>
            <person name="Zhuang W."/>
            <person name="Zhang S."/>
            <person name="Xia X."/>
            <person name="Wang G."/>
        </authorList>
    </citation>
    <scope>NUCLEOTIDE SEQUENCE [LARGE SCALE GENOMIC DNA]</scope>
    <source>
        <strain evidence="3 4">T26</strain>
    </source>
</reference>
<dbReference type="InterPro" id="IPR051912">
    <property type="entry name" value="Alkylbase_DNA_Glycosylase/TA"/>
</dbReference>
<sequence>MQTQAAAALVRTVELSRPTDVHRTLSPLRRGPRDPAFVRTVDGAVWRATLLRSGPTTVRLHQTGPSTVHVSAWGDGAEEALDRAPAMLGEHDDDAGLDPPPGTVRDALRRSAHVRIPRTDLVLEALVPAVLEQRVITRTAQDAWRWLVRAHGTPAPGPAPEGMHVPPSAAAWASVPVWDFHRAGVDPARARAVVAAARVAGRLEESVDMPVAETWRRLLTIPGIGPWTAAETTQRALGDADAVSVGDFHLPNQVGHALVGRRVDDDGMLALLEPYRPHRYRVIRALLLTGVARAPRFGPRLAVEDHRRR</sequence>
<dbReference type="PANTHER" id="PTHR43003">
    <property type="entry name" value="DNA-3-METHYLADENINE GLYCOSYLASE"/>
    <property type="match status" value="1"/>
</dbReference>
<dbReference type="RefSeq" id="WP_229734536.1">
    <property type="nucleotide sequence ID" value="NZ_AXCY01000019.1"/>
</dbReference>